<feature type="domain" description="Tc1-like transposase DDE" evidence="1">
    <location>
        <begin position="173"/>
        <end position="316"/>
    </location>
</feature>
<organism evidence="2 3">
    <name type="scientific">Bradyrhizobium uaiense</name>
    <dbReference type="NCBI Taxonomy" id="2594946"/>
    <lineage>
        <taxon>Bacteria</taxon>
        <taxon>Pseudomonadati</taxon>
        <taxon>Pseudomonadota</taxon>
        <taxon>Alphaproteobacteria</taxon>
        <taxon>Hyphomicrobiales</taxon>
        <taxon>Nitrobacteraceae</taxon>
        <taxon>Bradyrhizobium</taxon>
    </lineage>
</organism>
<dbReference type="InterPro" id="IPR052702">
    <property type="entry name" value="MscS-like_channel"/>
</dbReference>
<dbReference type="PANTHER" id="PTHR30347">
    <property type="entry name" value="POTASSIUM CHANNEL RELATED"/>
    <property type="match status" value="1"/>
</dbReference>
<dbReference type="Proteomes" id="UP000468531">
    <property type="component" value="Unassembled WGS sequence"/>
</dbReference>
<dbReference type="GO" id="GO:0003676">
    <property type="term" value="F:nucleic acid binding"/>
    <property type="evidence" value="ECO:0007669"/>
    <property type="project" value="InterPro"/>
</dbReference>
<reference evidence="2 3" key="1">
    <citation type="journal article" date="2020" name="Arch. Microbiol.">
        <title>Bradyrhizobium uaiense sp. nov., a new highly efficient cowpea symbiont.</title>
        <authorList>
            <person name="Cabral Michel D."/>
            <person name="Azarias Guimaraes A."/>
            <person name="Martins da Costa E."/>
            <person name="Soares de Carvalho T."/>
            <person name="Balsanelli E."/>
            <person name="Willems A."/>
            <person name="Maltempi de Souza E."/>
            <person name="de Souza Moreira F.M."/>
        </authorList>
    </citation>
    <scope>NUCLEOTIDE SEQUENCE [LARGE SCALE GENOMIC DNA]</scope>
    <source>
        <strain evidence="2 3">UFLA 03-164</strain>
    </source>
</reference>
<proteinExistence type="predicted"/>
<dbReference type="InterPro" id="IPR038717">
    <property type="entry name" value="Tc1-like_DDE_dom"/>
</dbReference>
<dbReference type="NCBIfam" id="NF033545">
    <property type="entry name" value="transpos_IS630"/>
    <property type="match status" value="1"/>
</dbReference>
<evidence type="ECO:0000313" key="2">
    <source>
        <dbReference type="EMBL" id="NEV01145.1"/>
    </source>
</evidence>
<dbReference type="SUPFAM" id="SSF53098">
    <property type="entry name" value="Ribonuclease H-like"/>
    <property type="match status" value="1"/>
</dbReference>
<dbReference type="EMBL" id="VKHP01000220">
    <property type="protein sequence ID" value="NEV01145.1"/>
    <property type="molecule type" value="Genomic_DNA"/>
</dbReference>
<dbReference type="Gene3D" id="3.30.420.10">
    <property type="entry name" value="Ribonuclease H-like superfamily/Ribonuclease H"/>
    <property type="match status" value="1"/>
</dbReference>
<evidence type="ECO:0000313" key="3">
    <source>
        <dbReference type="Proteomes" id="UP000468531"/>
    </source>
</evidence>
<dbReference type="AlphaFoldDB" id="A0A6P1BSC8"/>
<comment type="caution">
    <text evidence="2">The sequence shown here is derived from an EMBL/GenBank/DDBJ whole genome shotgun (WGS) entry which is preliminary data.</text>
</comment>
<accession>A0A6P1BSC8</accession>
<dbReference type="InterPro" id="IPR036397">
    <property type="entry name" value="RNaseH_sf"/>
</dbReference>
<gene>
    <name evidence="2" type="ORF">FNJ47_36470</name>
</gene>
<dbReference type="InterPro" id="IPR012337">
    <property type="entry name" value="RNaseH-like_sf"/>
</dbReference>
<protein>
    <submittedName>
        <fullName evidence="2">IS630 family transposase</fullName>
    </submittedName>
</protein>
<dbReference type="SUPFAM" id="SSF46689">
    <property type="entry name" value="Homeodomain-like"/>
    <property type="match status" value="1"/>
</dbReference>
<dbReference type="Pfam" id="PF13358">
    <property type="entry name" value="DDE_3"/>
    <property type="match status" value="1"/>
</dbReference>
<dbReference type="InterPro" id="IPR009057">
    <property type="entry name" value="Homeodomain-like_sf"/>
</dbReference>
<name>A0A6P1BSC8_9BRAD</name>
<dbReference type="Pfam" id="PF13565">
    <property type="entry name" value="HTH_32"/>
    <property type="match status" value="1"/>
</dbReference>
<evidence type="ECO:0000259" key="1">
    <source>
        <dbReference type="Pfam" id="PF13358"/>
    </source>
</evidence>
<dbReference type="InterPro" id="IPR047655">
    <property type="entry name" value="Transpos_IS630-like"/>
</dbReference>
<dbReference type="RefSeq" id="WP_163160680.1">
    <property type="nucleotide sequence ID" value="NZ_VKHP01000220.1"/>
</dbReference>
<sequence length="386" mass="43890">MAVQQLASLILSDDERAELTSLTMRRKTAQALALRARIVLTCAEGGQNTEVAAKLGLDRQTVGKWRRRFVERRVAGLHDEPRSGAPRTINDARIEAVIVRTLESCPENATHWSSRDVAKTSGLSVSTVQRIWRAFGLQPHRMETFKLSTDPNFVAKVRDVVGLYVSPPEHAIVLCVDEKSQIQALDRSQPMLPIRPGQPARRSHDYTRHGTTSLFAALDIATGRVIGKCFGRHRAAEFRKFLDEIEAAVPRELDVHLVMDNYVTHKTPLIRRWLAKRPRWHVHLTPTSSSWLNQVERFLALLTDKKIRRGLYRSVAALRADITSFIERHNADPKPFRWTKSADGILASIERFCRYNAPQNNTRCCELLVQDTRWRTTAPFFCSTNA</sequence>
<keyword evidence="3" id="KW-1185">Reference proteome</keyword>
<dbReference type="PANTHER" id="PTHR30347:SF1">
    <property type="entry name" value="MECHANOSENSITIVE CHANNEL MSCK"/>
    <property type="match status" value="1"/>
</dbReference>